<keyword evidence="3" id="KW-0732">Signal</keyword>
<name>A0ABW5AYT6_9FLAO</name>
<evidence type="ECO:0000313" key="9">
    <source>
        <dbReference type="Proteomes" id="UP001597344"/>
    </source>
</evidence>
<proteinExistence type="inferred from homology"/>
<reference evidence="9" key="1">
    <citation type="journal article" date="2019" name="Int. J. Syst. Evol. Microbiol.">
        <title>The Global Catalogue of Microorganisms (GCM) 10K type strain sequencing project: providing services to taxonomists for standard genome sequencing and annotation.</title>
        <authorList>
            <consortium name="The Broad Institute Genomics Platform"/>
            <consortium name="The Broad Institute Genome Sequencing Center for Infectious Disease"/>
            <person name="Wu L."/>
            <person name="Ma J."/>
        </authorList>
    </citation>
    <scope>NUCLEOTIDE SEQUENCE [LARGE SCALE GENOMIC DNA]</scope>
    <source>
        <strain evidence="9">DT92</strain>
    </source>
</reference>
<feature type="domain" description="SusD-like N-terminal" evidence="7">
    <location>
        <begin position="21"/>
        <end position="223"/>
    </location>
</feature>
<gene>
    <name evidence="8" type="ORF">ACFSJT_13745</name>
</gene>
<dbReference type="PROSITE" id="PS51257">
    <property type="entry name" value="PROKAR_LIPOPROTEIN"/>
    <property type="match status" value="1"/>
</dbReference>
<dbReference type="InterPro" id="IPR033985">
    <property type="entry name" value="SusD-like_N"/>
</dbReference>
<feature type="domain" description="RagB/SusD" evidence="6">
    <location>
        <begin position="339"/>
        <end position="474"/>
    </location>
</feature>
<evidence type="ECO:0000256" key="1">
    <source>
        <dbReference type="ARBA" id="ARBA00004442"/>
    </source>
</evidence>
<comment type="caution">
    <text evidence="8">The sequence shown here is derived from an EMBL/GenBank/DDBJ whole genome shotgun (WGS) entry which is preliminary data.</text>
</comment>
<evidence type="ECO:0000256" key="2">
    <source>
        <dbReference type="ARBA" id="ARBA00006275"/>
    </source>
</evidence>
<dbReference type="InterPro" id="IPR012944">
    <property type="entry name" value="SusD_RagB_dom"/>
</dbReference>
<dbReference type="Proteomes" id="UP001597344">
    <property type="component" value="Unassembled WGS sequence"/>
</dbReference>
<comment type="similarity">
    <text evidence="2">Belongs to the SusD family.</text>
</comment>
<evidence type="ECO:0000256" key="5">
    <source>
        <dbReference type="ARBA" id="ARBA00023237"/>
    </source>
</evidence>
<keyword evidence="5" id="KW-0998">Cell outer membrane</keyword>
<dbReference type="Gene3D" id="1.25.40.390">
    <property type="match status" value="1"/>
</dbReference>
<evidence type="ECO:0000259" key="7">
    <source>
        <dbReference type="Pfam" id="PF14322"/>
    </source>
</evidence>
<dbReference type="Pfam" id="PF07980">
    <property type="entry name" value="SusD_RagB"/>
    <property type="match status" value="1"/>
</dbReference>
<evidence type="ECO:0000256" key="4">
    <source>
        <dbReference type="ARBA" id="ARBA00023136"/>
    </source>
</evidence>
<comment type="subcellular location">
    <subcellularLocation>
        <location evidence="1">Cell outer membrane</location>
    </subcellularLocation>
</comment>
<evidence type="ECO:0000259" key="6">
    <source>
        <dbReference type="Pfam" id="PF07980"/>
    </source>
</evidence>
<organism evidence="8 9">
    <name type="scientific">Aquimarina celericrescens</name>
    <dbReference type="NCBI Taxonomy" id="1964542"/>
    <lineage>
        <taxon>Bacteria</taxon>
        <taxon>Pseudomonadati</taxon>
        <taxon>Bacteroidota</taxon>
        <taxon>Flavobacteriia</taxon>
        <taxon>Flavobacteriales</taxon>
        <taxon>Flavobacteriaceae</taxon>
        <taxon>Aquimarina</taxon>
    </lineage>
</organism>
<dbReference type="CDD" id="cd08977">
    <property type="entry name" value="SusD"/>
    <property type="match status" value="1"/>
</dbReference>
<accession>A0ABW5AYT6</accession>
<dbReference type="RefSeq" id="WP_378320865.1">
    <property type="nucleotide sequence ID" value="NZ_JBHUHY010000015.1"/>
</dbReference>
<evidence type="ECO:0000313" key="8">
    <source>
        <dbReference type="EMBL" id="MFD2187861.1"/>
    </source>
</evidence>
<keyword evidence="9" id="KW-1185">Reference proteome</keyword>
<protein>
    <submittedName>
        <fullName evidence="8">RagB/SusD family nutrient uptake outer membrane protein</fullName>
    </submittedName>
</protein>
<dbReference type="SUPFAM" id="SSF48452">
    <property type="entry name" value="TPR-like"/>
    <property type="match status" value="1"/>
</dbReference>
<dbReference type="Pfam" id="PF14322">
    <property type="entry name" value="SusD-like_3"/>
    <property type="match status" value="1"/>
</dbReference>
<evidence type="ECO:0000256" key="3">
    <source>
        <dbReference type="ARBA" id="ARBA00022729"/>
    </source>
</evidence>
<keyword evidence="4" id="KW-0472">Membrane</keyword>
<sequence length="496" mass="56139">MKNLEILIGILFVLSITSCEDFLEEDPVAFRTPTTFYSKPSEIDQAIAAVYRINRNLHNQLQQRFGESRSDNANIEITGDGGGFGDDQLNEFTMDADNGRISEYWNTNYSGISRANFLLANIDEVDYLENVATKNARKGEAVFLRALFYFNLVRIYGDVPYVTEPGLTPEQILSEEFTERDPASEIYVGILNEAQTAIDLLPTTTEDPGRATKGAALMLKAKIHMALEQYPEARPLLEEITTLGYSLLPNYADVFFTRNHNEGIFEIQYSPALDQGADFFRNYVPFVSGQDILGDASSPNSRGNQFQPTQSLIDLYETQDERFQHNISIYRDTILDANGNVNEIVDYYWTSKFAFPFDQNQPNQQEINWQMYRYADALLMLAECYEQAGGGDPVPIIEQIRTRAGLPDPALSAGELADLEQTIADERRRELAFEAHRYFDLLRTGKLEEVMRAHGADQIANGFTVTPDAYQNIRTVIGIPFNQVLAFDFIQTPGWE</sequence>
<dbReference type="InterPro" id="IPR011990">
    <property type="entry name" value="TPR-like_helical_dom_sf"/>
</dbReference>
<dbReference type="EMBL" id="JBHUHY010000015">
    <property type="protein sequence ID" value="MFD2187861.1"/>
    <property type="molecule type" value="Genomic_DNA"/>
</dbReference>